<dbReference type="InterPro" id="IPR050834">
    <property type="entry name" value="Glycosyltransf_2"/>
</dbReference>
<sequence>MILDRLKAQLTGRSAGPETPTVAQGPAGAAGTAPGTGRVSVVIPLYNHARYIGEAVRSVLSQGPVLRELIVVDDGSRDDSAAVMAGLARTDPRIVFWSHPNRGAHATLNAGIHRATGDYVAILNSDDSFEPGRLDRLVALLEGDAGADLAASSISFMNGEGAAIENAWHAEALAELERSGDMAAALINGNFLMTTSNFVFRRSLVEEVGGFAPLRYAHDLDFALRLLARGRRIVLSPEKLLRYRMHDSNTISESHDRVRLEWAAVTAFFLHAIWDRPDAPPVDWACARALTEVTDRHLLTRPVLLLMAWFRRHPSDSLEHSAFAQDRALVDALGPDVR</sequence>
<proteinExistence type="predicted"/>
<name>A0ABV6JSE8_9PROT</name>
<dbReference type="InterPro" id="IPR029044">
    <property type="entry name" value="Nucleotide-diphossugar_trans"/>
</dbReference>
<dbReference type="Gene3D" id="3.90.550.10">
    <property type="entry name" value="Spore Coat Polysaccharide Biosynthesis Protein SpsA, Chain A"/>
    <property type="match status" value="1"/>
</dbReference>
<dbReference type="PANTHER" id="PTHR43685:SF2">
    <property type="entry name" value="GLYCOSYLTRANSFERASE 2-LIKE DOMAIN-CONTAINING PROTEIN"/>
    <property type="match status" value="1"/>
</dbReference>
<dbReference type="SUPFAM" id="SSF53448">
    <property type="entry name" value="Nucleotide-diphospho-sugar transferases"/>
    <property type="match status" value="1"/>
</dbReference>
<evidence type="ECO:0000259" key="2">
    <source>
        <dbReference type="Pfam" id="PF00535"/>
    </source>
</evidence>
<accession>A0ABV6JSE8</accession>
<dbReference type="PANTHER" id="PTHR43685">
    <property type="entry name" value="GLYCOSYLTRANSFERASE"/>
    <property type="match status" value="1"/>
</dbReference>
<comment type="caution">
    <text evidence="3">The sequence shown here is derived from an EMBL/GenBank/DDBJ whole genome shotgun (WGS) entry which is preliminary data.</text>
</comment>
<feature type="region of interest" description="Disordered" evidence="1">
    <location>
        <begin position="9"/>
        <end position="34"/>
    </location>
</feature>
<dbReference type="EMBL" id="JBHLUN010000007">
    <property type="protein sequence ID" value="MFC0408645.1"/>
    <property type="molecule type" value="Genomic_DNA"/>
</dbReference>
<keyword evidence="4" id="KW-1185">Reference proteome</keyword>
<dbReference type="Proteomes" id="UP001589865">
    <property type="component" value="Unassembled WGS sequence"/>
</dbReference>
<reference evidence="3 4" key="1">
    <citation type="submission" date="2024-09" db="EMBL/GenBank/DDBJ databases">
        <authorList>
            <person name="Sun Q."/>
            <person name="Mori K."/>
        </authorList>
    </citation>
    <scope>NUCLEOTIDE SEQUENCE [LARGE SCALE GENOMIC DNA]</scope>
    <source>
        <strain evidence="3 4">TBRC 5777</strain>
    </source>
</reference>
<feature type="compositionally biased region" description="Low complexity" evidence="1">
    <location>
        <begin position="19"/>
        <end position="34"/>
    </location>
</feature>
<dbReference type="InterPro" id="IPR001173">
    <property type="entry name" value="Glyco_trans_2-like"/>
</dbReference>
<evidence type="ECO:0000313" key="3">
    <source>
        <dbReference type="EMBL" id="MFC0408645.1"/>
    </source>
</evidence>
<gene>
    <name evidence="3" type="ORF">ACFFGY_10320</name>
</gene>
<organism evidence="3 4">
    <name type="scientific">Roseomonas elaeocarpi</name>
    <dbReference type="NCBI Taxonomy" id="907779"/>
    <lineage>
        <taxon>Bacteria</taxon>
        <taxon>Pseudomonadati</taxon>
        <taxon>Pseudomonadota</taxon>
        <taxon>Alphaproteobacteria</taxon>
        <taxon>Acetobacterales</taxon>
        <taxon>Roseomonadaceae</taxon>
        <taxon>Roseomonas</taxon>
    </lineage>
</organism>
<evidence type="ECO:0000256" key="1">
    <source>
        <dbReference type="SAM" id="MobiDB-lite"/>
    </source>
</evidence>
<dbReference type="Pfam" id="PF00535">
    <property type="entry name" value="Glycos_transf_2"/>
    <property type="match status" value="1"/>
</dbReference>
<evidence type="ECO:0000313" key="4">
    <source>
        <dbReference type="Proteomes" id="UP001589865"/>
    </source>
</evidence>
<feature type="domain" description="Glycosyltransferase 2-like" evidence="2">
    <location>
        <begin position="40"/>
        <end position="208"/>
    </location>
</feature>
<dbReference type="RefSeq" id="WP_377044404.1">
    <property type="nucleotide sequence ID" value="NZ_JBHLUN010000007.1"/>
</dbReference>
<protein>
    <submittedName>
        <fullName evidence="3">Glycosyltransferase family 2 protein</fullName>
    </submittedName>
</protein>